<dbReference type="Pfam" id="PF00216">
    <property type="entry name" value="Bac_DNA_binding"/>
    <property type="match status" value="1"/>
</dbReference>
<evidence type="ECO:0000256" key="4">
    <source>
        <dbReference type="ARBA" id="ARBA00023067"/>
    </source>
</evidence>
<dbReference type="GO" id="GO:0030527">
    <property type="term" value="F:structural constituent of chromatin"/>
    <property type="evidence" value="ECO:0007669"/>
    <property type="project" value="InterPro"/>
</dbReference>
<comment type="similarity">
    <text evidence="2 6">Belongs to the bacterial histone-like protein family.</text>
</comment>
<dbReference type="PRINTS" id="PR01727">
    <property type="entry name" value="DNABINDINGHU"/>
</dbReference>
<dbReference type="CDD" id="cd13831">
    <property type="entry name" value="HU"/>
    <property type="match status" value="1"/>
</dbReference>
<evidence type="ECO:0000256" key="1">
    <source>
        <dbReference type="ARBA" id="ARBA00003819"/>
    </source>
</evidence>
<dbReference type="Gene3D" id="4.10.520.10">
    <property type="entry name" value="IHF-like DNA-binding proteins"/>
    <property type="match status" value="1"/>
</dbReference>
<evidence type="ECO:0000256" key="2">
    <source>
        <dbReference type="ARBA" id="ARBA00010529"/>
    </source>
</evidence>
<dbReference type="PROSITE" id="PS00045">
    <property type="entry name" value="HISTONE_LIKE"/>
    <property type="match status" value="1"/>
</dbReference>
<proteinExistence type="inferred from homology"/>
<sequence>MHWRGSVQHAILVTVGRDVEPSQRLVAVFDSGAGHKNKNRKKRLHMRKPEVAAAIAEKADITKDQAKKVLDAILEEITGALHRKESVTLVGFGTFLQRHRGARTGKNPQTGEPVKIKASNTVAFKPGKSLKDSVNP</sequence>
<comment type="caution">
    <text evidence="7">The sequence shown here is derived from an EMBL/GenBank/DDBJ whole genome shotgun (WGS) entry which is preliminary data.</text>
</comment>
<dbReference type="SUPFAM" id="SSF47729">
    <property type="entry name" value="IHF-like DNA-binding proteins"/>
    <property type="match status" value="1"/>
</dbReference>
<dbReference type="InterPro" id="IPR000119">
    <property type="entry name" value="Hist_DNA-bd"/>
</dbReference>
<protein>
    <submittedName>
        <fullName evidence="7">DNA-binding protein HU family</fullName>
    </submittedName>
</protein>
<organism evidence="7 8">
    <name type="scientific">Pseudomonas coronafaciens pv. garcae</name>
    <dbReference type="NCBI Taxonomy" id="251653"/>
    <lineage>
        <taxon>Bacteria</taxon>
        <taxon>Pseudomonadati</taxon>
        <taxon>Pseudomonadota</taxon>
        <taxon>Gammaproteobacteria</taxon>
        <taxon>Pseudomonadales</taxon>
        <taxon>Pseudomonadaceae</taxon>
        <taxon>Pseudomonas</taxon>
        <taxon>Pseudomonas coronafaciens</taxon>
    </lineage>
</organism>
<dbReference type="EMBL" id="RBSH01000150">
    <property type="protein sequence ID" value="RMS01340.1"/>
    <property type="molecule type" value="Genomic_DNA"/>
</dbReference>
<keyword evidence="5 7" id="KW-0238">DNA-binding</keyword>
<dbReference type="GO" id="GO:0003677">
    <property type="term" value="F:DNA binding"/>
    <property type="evidence" value="ECO:0007669"/>
    <property type="project" value="UniProtKB-KW"/>
</dbReference>
<evidence type="ECO:0000256" key="3">
    <source>
        <dbReference type="ARBA" id="ARBA00011870"/>
    </source>
</evidence>
<dbReference type="SMART" id="SM00411">
    <property type="entry name" value="BHL"/>
    <property type="match status" value="1"/>
</dbReference>
<gene>
    <name evidence="7" type="ORF">ALP74_04777</name>
</gene>
<comment type="function">
    <text evidence="1">Histone-like DNA-binding protein which is capable of wrapping DNA to stabilize it, and thus to prevent its denaturation under extreme environmental conditions.</text>
</comment>
<reference evidence="7 8" key="1">
    <citation type="submission" date="2018-08" db="EMBL/GenBank/DDBJ databases">
        <title>Recombination of ecologically and evolutionarily significant loci maintains genetic cohesion in the Pseudomonas syringae species complex.</title>
        <authorList>
            <person name="Dillon M."/>
            <person name="Thakur S."/>
            <person name="Almeida R.N.D."/>
            <person name="Weir B.S."/>
            <person name="Guttman D.S."/>
        </authorList>
    </citation>
    <scope>NUCLEOTIDE SEQUENCE [LARGE SCALE GENOMIC DNA]</scope>
    <source>
        <strain evidence="7 8">ICMP 5019</strain>
    </source>
</reference>
<dbReference type="GO" id="GO:0005829">
    <property type="term" value="C:cytosol"/>
    <property type="evidence" value="ECO:0007669"/>
    <property type="project" value="TreeGrafter"/>
</dbReference>
<evidence type="ECO:0000256" key="5">
    <source>
        <dbReference type="ARBA" id="ARBA00023125"/>
    </source>
</evidence>
<dbReference type="PANTHER" id="PTHR33175">
    <property type="entry name" value="DNA-BINDING PROTEIN HU"/>
    <property type="match status" value="1"/>
</dbReference>
<dbReference type="Proteomes" id="UP000272613">
    <property type="component" value="Unassembled WGS sequence"/>
</dbReference>
<name>A0AB37QQ59_9PSED</name>
<evidence type="ECO:0000313" key="7">
    <source>
        <dbReference type="EMBL" id="RMS01340.1"/>
    </source>
</evidence>
<evidence type="ECO:0000256" key="6">
    <source>
        <dbReference type="RuleBase" id="RU003939"/>
    </source>
</evidence>
<comment type="subunit">
    <text evidence="3">Heterodimer of an alpha and a beta chain.</text>
</comment>
<dbReference type="InterPro" id="IPR010992">
    <property type="entry name" value="IHF-like_DNA-bd_dom_sf"/>
</dbReference>
<accession>A0AB37QQ59</accession>
<evidence type="ECO:0000313" key="8">
    <source>
        <dbReference type="Proteomes" id="UP000272613"/>
    </source>
</evidence>
<keyword evidence="4" id="KW-0226">DNA condensation</keyword>
<dbReference type="PANTHER" id="PTHR33175:SF3">
    <property type="entry name" value="DNA-BINDING PROTEIN HU-BETA"/>
    <property type="match status" value="1"/>
</dbReference>
<dbReference type="GO" id="GO:0030261">
    <property type="term" value="P:chromosome condensation"/>
    <property type="evidence" value="ECO:0007669"/>
    <property type="project" value="UniProtKB-KW"/>
</dbReference>
<dbReference type="AlphaFoldDB" id="A0AB37QQ59"/>
<dbReference type="InterPro" id="IPR020816">
    <property type="entry name" value="Histone-like_DNA-bd_CS"/>
</dbReference>